<organism evidence="3 4">
    <name type="scientific">Lagenidium giganteum</name>
    <dbReference type="NCBI Taxonomy" id="4803"/>
    <lineage>
        <taxon>Eukaryota</taxon>
        <taxon>Sar</taxon>
        <taxon>Stramenopiles</taxon>
        <taxon>Oomycota</taxon>
        <taxon>Peronosporomycetes</taxon>
        <taxon>Pythiales</taxon>
        <taxon>Pythiaceae</taxon>
    </lineage>
</organism>
<evidence type="ECO:0000256" key="1">
    <source>
        <dbReference type="SAM" id="Coils"/>
    </source>
</evidence>
<protein>
    <submittedName>
        <fullName evidence="3">Uncharacterized protein</fullName>
    </submittedName>
</protein>
<feature type="compositionally biased region" description="Polar residues" evidence="2">
    <location>
        <begin position="508"/>
        <end position="522"/>
    </location>
</feature>
<evidence type="ECO:0000256" key="2">
    <source>
        <dbReference type="SAM" id="MobiDB-lite"/>
    </source>
</evidence>
<keyword evidence="1" id="KW-0175">Coiled coil</keyword>
<dbReference type="Gene3D" id="1.25.10.10">
    <property type="entry name" value="Leucine-rich Repeat Variant"/>
    <property type="match status" value="1"/>
</dbReference>
<feature type="coiled-coil region" evidence="1">
    <location>
        <begin position="554"/>
        <end position="630"/>
    </location>
</feature>
<accession>A0AAV2ZAQ5</accession>
<dbReference type="AlphaFoldDB" id="A0AAV2ZAQ5"/>
<name>A0AAV2ZAQ5_9STRA</name>
<feature type="coiled-coil region" evidence="1">
    <location>
        <begin position="669"/>
        <end position="696"/>
    </location>
</feature>
<dbReference type="EMBL" id="DAKRPA010000028">
    <property type="protein sequence ID" value="DBA02687.1"/>
    <property type="molecule type" value="Genomic_DNA"/>
</dbReference>
<feature type="region of interest" description="Disordered" evidence="2">
    <location>
        <begin position="385"/>
        <end position="406"/>
    </location>
</feature>
<sequence>MDEILERLLELSLQDSGSDVAAKDEVISEAQALWRTLETLVATSSAHELRGSDPMLLRLLACMRLVLQKPEAWRVHAMDKHDKGVYVHANRVRAEQRAMACRGEAERDLIMREGFMPFVVSSMESQLDSTVSAAVALQVLHTLAFDAKHRPSMDQAGTVVLCLTLMKRHNRELAVLLPGCKFLQYMAYDDGIKHTIAAQNGLTAVVDALRRFPNDVALATSATDLIYFLSMDLDAHVDDLQRRNTMIENIVDNVAKSMRIHLNVEDVQTHGIAILNSLAKLNHGRKLIANKSVLEICHVAIDVSDEARTDAIDLLNVVLSDQTCWLSVRQRMVQEAAYSSLERDRITQYLLLLQGKLLAQATNTADMKHISDRIQLLLSELGGSKNSRGSMVTHRPSLTPSSPTSAILQTDEAEEEIPMNVAAAEYEASTAGSSSIASSPRSPGDHSGGHGGLRFGSDDDQSLDHAAAAEMYDDSDQQGVDLPSTAEKNSPTQTVGYFERFLNEESRPLNNRPTLQQPNKLPSASLMVGRPLPFRVIHNEEASDESDRNWKRLYETSSKELKALRAEYHMLQENYKIITRRAQEQSKLLNIQNSRIKNHMEVHQQVLDRLRTLEAACDEANRKHQVERELRLAEVAQSEKISNSLYEAMKEIKALNSQNSSTSRELMQREKLRVDFQQKASEVKQMKQKLELERDEAVVIAHAMKFEQTELNRRLEECRCEGLEALRMREEDVDAPRYKVFHEVLGFASPPSQKRATNYMLTTKRVAGSPEKSKRSSVPPAIVTQIIRSTSPKRNASFLSGGNANHGTQQLLELARQNNNEDPETVDRHEIERSLRELYESFEASSDGNGVHVAIVRRFFSECGIIQSPMVAGDVDMILAKVLNQAHENRKKVVVRKDYAFAATAPPVQLQVDVKRFRYFDEETFFEAVTLVGMRRYPRLDTKRVLQTVVAEYVHPIQRRLRAASMVSARSGGRSQSLTSLISGASPVAATACFSVMKAILNGLALHIGRGNEHQIIGGDDEDEHLQNAPRKHTREDVLYSMLEMHSALVREHKPISAICDFYSTLHHNSALKDDLLNLSFELVLNFAIDFDIIPSFMDRLSLKHIYSEIAGYVKSYLALYKKFPHATDSETIKSTAFNLVLARLAIELFRHKPDYETPEKQICGLLQWLDNSAGREKIMRKAIVPPVIRFSRKLYTPKG</sequence>
<feature type="region of interest" description="Disordered" evidence="2">
    <location>
        <begin position="426"/>
        <end position="460"/>
    </location>
</feature>
<feature type="region of interest" description="Disordered" evidence="2">
    <location>
        <begin position="506"/>
        <end position="526"/>
    </location>
</feature>
<dbReference type="InterPro" id="IPR011989">
    <property type="entry name" value="ARM-like"/>
</dbReference>
<evidence type="ECO:0000313" key="3">
    <source>
        <dbReference type="EMBL" id="DBA02687.1"/>
    </source>
</evidence>
<feature type="region of interest" description="Disordered" evidence="2">
    <location>
        <begin position="472"/>
        <end position="492"/>
    </location>
</feature>
<gene>
    <name evidence="3" type="ORF">N0F65_010512</name>
</gene>
<dbReference type="SUPFAM" id="SSF48371">
    <property type="entry name" value="ARM repeat"/>
    <property type="match status" value="1"/>
</dbReference>
<evidence type="ECO:0000313" key="4">
    <source>
        <dbReference type="Proteomes" id="UP001146120"/>
    </source>
</evidence>
<reference evidence="3" key="2">
    <citation type="journal article" date="2023" name="Microbiol Resour">
        <title>Decontamination and Annotation of the Draft Genome Sequence of the Oomycete Lagenidium giganteum ARSEF 373.</title>
        <authorList>
            <person name="Morgan W.R."/>
            <person name="Tartar A."/>
        </authorList>
    </citation>
    <scope>NUCLEOTIDE SEQUENCE</scope>
    <source>
        <strain evidence="3">ARSEF 373</strain>
    </source>
</reference>
<feature type="compositionally biased region" description="Low complexity" evidence="2">
    <location>
        <begin position="428"/>
        <end position="442"/>
    </location>
</feature>
<keyword evidence="4" id="KW-1185">Reference proteome</keyword>
<reference evidence="3" key="1">
    <citation type="submission" date="2022-11" db="EMBL/GenBank/DDBJ databases">
        <authorList>
            <person name="Morgan W.R."/>
            <person name="Tartar A."/>
        </authorList>
    </citation>
    <scope>NUCLEOTIDE SEQUENCE</scope>
    <source>
        <strain evidence="3">ARSEF 373</strain>
    </source>
</reference>
<dbReference type="InterPro" id="IPR016024">
    <property type="entry name" value="ARM-type_fold"/>
</dbReference>
<dbReference type="Proteomes" id="UP001146120">
    <property type="component" value="Unassembled WGS sequence"/>
</dbReference>
<proteinExistence type="predicted"/>
<comment type="caution">
    <text evidence="3">The sequence shown here is derived from an EMBL/GenBank/DDBJ whole genome shotgun (WGS) entry which is preliminary data.</text>
</comment>